<keyword evidence="11" id="KW-1185">Reference proteome</keyword>
<keyword evidence="2" id="KW-0723">Serine/threonine-protein kinase</keyword>
<proteinExistence type="predicted"/>
<dbReference type="STRING" id="60172.A0A1V6QWE7"/>
<protein>
    <recommendedName>
        <fullName evidence="1">non-specific serine/threonine protein kinase</fullName>
        <ecNumber evidence="1">2.7.11.1</ecNumber>
    </recommendedName>
</protein>
<dbReference type="InterPro" id="IPR000719">
    <property type="entry name" value="Prot_kinase_dom"/>
</dbReference>
<dbReference type="PANTHER" id="PTHR47634:SF9">
    <property type="entry name" value="PROTEIN KINASE DOMAIN-CONTAINING PROTEIN-RELATED"/>
    <property type="match status" value="1"/>
</dbReference>
<comment type="catalytic activity">
    <reaction evidence="7">
        <text>L-threonyl-[protein] + ATP = O-phospho-L-threonyl-[protein] + ADP + H(+)</text>
        <dbReference type="Rhea" id="RHEA:46608"/>
        <dbReference type="Rhea" id="RHEA-COMP:11060"/>
        <dbReference type="Rhea" id="RHEA-COMP:11605"/>
        <dbReference type="ChEBI" id="CHEBI:15378"/>
        <dbReference type="ChEBI" id="CHEBI:30013"/>
        <dbReference type="ChEBI" id="CHEBI:30616"/>
        <dbReference type="ChEBI" id="CHEBI:61977"/>
        <dbReference type="ChEBI" id="CHEBI:456216"/>
        <dbReference type="EC" id="2.7.11.1"/>
    </reaction>
</comment>
<dbReference type="PANTHER" id="PTHR47634">
    <property type="entry name" value="PROTEIN KINASE DOMAIN-CONTAINING PROTEIN-RELATED"/>
    <property type="match status" value="1"/>
</dbReference>
<sequence length="461" mass="52374">MDRIGGSRRGDPSSVIQPHLLRQARFANNRVLVMNWRVGALRIRSNVGIIQRWGVSSQLPISAYRLISPFDQKTVWSRRCSSQWTSNPRVFPVFDLGLLDSSIKIEEELAVGYEPNETYTYPAEEEEALNDRYRIMHKIGYGPTATVWYAVDLLEPRMVVLKIYVVDHMLKTYGRVHPPKIYQQSECPLHEVSDRFTIKGPRGPHICVVHEAPSLDTEQMHVGNKMDLESMRSTMKQMLIMMDFLHTDCYLTARIMPNETFNVDSDDRRVAGPSHDEIITPMILPGDGVPLRLGFPDDDMSGIEEKHCRPPEQVLKSKSDHRADIWATAAWNYTSSQGLIDGRNSDGAFDDRVHIAELVSLLGPPPPEFREKMRLGSMFWDEDGNWTGQAPVPGRSFESLAAGNVDGEDVEGFLQWMRKALQWDPDHRPTALGLLRHEWMSRETRPVGGEGKDVSDEGIQV</sequence>
<name>A0A1V6QWE7_9EURO</name>
<dbReference type="GO" id="GO:0005524">
    <property type="term" value="F:ATP binding"/>
    <property type="evidence" value="ECO:0007669"/>
    <property type="project" value="UniProtKB-KW"/>
</dbReference>
<evidence type="ECO:0000256" key="3">
    <source>
        <dbReference type="ARBA" id="ARBA00022679"/>
    </source>
</evidence>
<evidence type="ECO:0000256" key="5">
    <source>
        <dbReference type="ARBA" id="ARBA00022777"/>
    </source>
</evidence>
<organism evidence="10 11">
    <name type="scientific">Penicillium solitum</name>
    <dbReference type="NCBI Taxonomy" id="60172"/>
    <lineage>
        <taxon>Eukaryota</taxon>
        <taxon>Fungi</taxon>
        <taxon>Dikarya</taxon>
        <taxon>Ascomycota</taxon>
        <taxon>Pezizomycotina</taxon>
        <taxon>Eurotiomycetes</taxon>
        <taxon>Eurotiomycetidae</taxon>
        <taxon>Eurotiales</taxon>
        <taxon>Aspergillaceae</taxon>
        <taxon>Penicillium</taxon>
    </lineage>
</organism>
<evidence type="ECO:0000313" key="11">
    <source>
        <dbReference type="Proteomes" id="UP000191612"/>
    </source>
</evidence>
<dbReference type="GO" id="GO:0050684">
    <property type="term" value="P:regulation of mRNA processing"/>
    <property type="evidence" value="ECO:0007669"/>
    <property type="project" value="TreeGrafter"/>
</dbReference>
<evidence type="ECO:0000256" key="1">
    <source>
        <dbReference type="ARBA" id="ARBA00012513"/>
    </source>
</evidence>
<dbReference type="SMART" id="SM00220">
    <property type="entry name" value="S_TKc"/>
    <property type="match status" value="1"/>
</dbReference>
<gene>
    <name evidence="10" type="ORF">PENSOL_c032G02060</name>
</gene>
<keyword evidence="5" id="KW-0418">Kinase</keyword>
<evidence type="ECO:0000256" key="7">
    <source>
        <dbReference type="ARBA" id="ARBA00047899"/>
    </source>
</evidence>
<feature type="domain" description="Protein kinase" evidence="9">
    <location>
        <begin position="133"/>
        <end position="440"/>
    </location>
</feature>
<evidence type="ECO:0000313" key="10">
    <source>
        <dbReference type="EMBL" id="OQD93533.1"/>
    </source>
</evidence>
<comment type="catalytic activity">
    <reaction evidence="8">
        <text>L-seryl-[protein] + ATP = O-phospho-L-seryl-[protein] + ADP + H(+)</text>
        <dbReference type="Rhea" id="RHEA:17989"/>
        <dbReference type="Rhea" id="RHEA-COMP:9863"/>
        <dbReference type="Rhea" id="RHEA-COMP:11604"/>
        <dbReference type="ChEBI" id="CHEBI:15378"/>
        <dbReference type="ChEBI" id="CHEBI:29999"/>
        <dbReference type="ChEBI" id="CHEBI:30616"/>
        <dbReference type="ChEBI" id="CHEBI:83421"/>
        <dbReference type="ChEBI" id="CHEBI:456216"/>
        <dbReference type="EC" id="2.7.11.1"/>
    </reaction>
</comment>
<evidence type="ECO:0000256" key="8">
    <source>
        <dbReference type="ARBA" id="ARBA00048679"/>
    </source>
</evidence>
<keyword evidence="4" id="KW-0547">Nucleotide-binding</keyword>
<comment type="caution">
    <text evidence="10">The sequence shown here is derived from an EMBL/GenBank/DDBJ whole genome shotgun (WGS) entry which is preliminary data.</text>
</comment>
<evidence type="ECO:0000256" key="4">
    <source>
        <dbReference type="ARBA" id="ARBA00022741"/>
    </source>
</evidence>
<keyword evidence="6" id="KW-0067">ATP-binding</keyword>
<dbReference type="PROSITE" id="PS50011">
    <property type="entry name" value="PROTEIN_KINASE_DOM"/>
    <property type="match status" value="1"/>
</dbReference>
<evidence type="ECO:0000256" key="6">
    <source>
        <dbReference type="ARBA" id="ARBA00022840"/>
    </source>
</evidence>
<dbReference type="EMBL" id="MDYO01000032">
    <property type="protein sequence ID" value="OQD93533.1"/>
    <property type="molecule type" value="Genomic_DNA"/>
</dbReference>
<dbReference type="GO" id="GO:0004674">
    <property type="term" value="F:protein serine/threonine kinase activity"/>
    <property type="evidence" value="ECO:0007669"/>
    <property type="project" value="UniProtKB-KW"/>
</dbReference>
<dbReference type="InterPro" id="IPR051334">
    <property type="entry name" value="SRPK"/>
</dbReference>
<dbReference type="GO" id="GO:0000245">
    <property type="term" value="P:spliceosomal complex assembly"/>
    <property type="evidence" value="ECO:0007669"/>
    <property type="project" value="TreeGrafter"/>
</dbReference>
<dbReference type="SUPFAM" id="SSF56112">
    <property type="entry name" value="Protein kinase-like (PK-like)"/>
    <property type="match status" value="1"/>
</dbReference>
<reference evidence="11" key="1">
    <citation type="journal article" date="2017" name="Nat. Microbiol.">
        <title>Global analysis of biosynthetic gene clusters reveals vast potential of secondary metabolite production in Penicillium species.</title>
        <authorList>
            <person name="Nielsen J.C."/>
            <person name="Grijseels S."/>
            <person name="Prigent S."/>
            <person name="Ji B."/>
            <person name="Dainat J."/>
            <person name="Nielsen K.F."/>
            <person name="Frisvad J.C."/>
            <person name="Workman M."/>
            <person name="Nielsen J."/>
        </authorList>
    </citation>
    <scope>NUCLEOTIDE SEQUENCE [LARGE SCALE GENOMIC DNA]</scope>
    <source>
        <strain evidence="11">IBT 29525</strain>
    </source>
</reference>
<evidence type="ECO:0000259" key="9">
    <source>
        <dbReference type="PROSITE" id="PS50011"/>
    </source>
</evidence>
<accession>A0A1V6QWE7</accession>
<dbReference type="Gene3D" id="1.10.510.10">
    <property type="entry name" value="Transferase(Phosphotransferase) domain 1"/>
    <property type="match status" value="1"/>
</dbReference>
<dbReference type="Gene3D" id="3.30.200.20">
    <property type="entry name" value="Phosphorylase Kinase, domain 1"/>
    <property type="match status" value="1"/>
</dbReference>
<keyword evidence="3" id="KW-0808">Transferase</keyword>
<evidence type="ECO:0000256" key="2">
    <source>
        <dbReference type="ARBA" id="ARBA00022527"/>
    </source>
</evidence>
<dbReference type="Proteomes" id="UP000191612">
    <property type="component" value="Unassembled WGS sequence"/>
</dbReference>
<dbReference type="EC" id="2.7.11.1" evidence="1"/>
<dbReference type="InterPro" id="IPR011009">
    <property type="entry name" value="Kinase-like_dom_sf"/>
</dbReference>
<dbReference type="AlphaFoldDB" id="A0A1V6QWE7"/>